<feature type="region of interest" description="Disordered" evidence="2">
    <location>
        <begin position="296"/>
        <end position="367"/>
    </location>
</feature>
<gene>
    <name evidence="4" type="ORF">BJ508DRAFT_410939</name>
</gene>
<feature type="compositionally biased region" description="Basic and acidic residues" evidence="2">
    <location>
        <begin position="296"/>
        <end position="311"/>
    </location>
</feature>
<protein>
    <recommendedName>
        <fullName evidence="3">DUF3074 domain-containing protein</fullName>
    </recommendedName>
</protein>
<feature type="region of interest" description="Disordered" evidence="2">
    <location>
        <begin position="7"/>
        <end position="30"/>
    </location>
</feature>
<dbReference type="SUPFAM" id="SSF55961">
    <property type="entry name" value="Bet v1-like"/>
    <property type="match status" value="1"/>
</dbReference>
<organism evidence="4 5">
    <name type="scientific">Ascobolus immersus RN42</name>
    <dbReference type="NCBI Taxonomy" id="1160509"/>
    <lineage>
        <taxon>Eukaryota</taxon>
        <taxon>Fungi</taxon>
        <taxon>Dikarya</taxon>
        <taxon>Ascomycota</taxon>
        <taxon>Pezizomycotina</taxon>
        <taxon>Pezizomycetes</taxon>
        <taxon>Pezizales</taxon>
        <taxon>Ascobolaceae</taxon>
        <taxon>Ascobolus</taxon>
    </lineage>
</organism>
<feature type="compositionally biased region" description="Basic and acidic residues" evidence="2">
    <location>
        <begin position="636"/>
        <end position="645"/>
    </location>
</feature>
<keyword evidence="5" id="KW-1185">Reference proteome</keyword>
<evidence type="ECO:0000259" key="3">
    <source>
        <dbReference type="Pfam" id="PF11274"/>
    </source>
</evidence>
<feature type="compositionally biased region" description="Basic and acidic residues" evidence="2">
    <location>
        <begin position="541"/>
        <end position="596"/>
    </location>
</feature>
<feature type="region of interest" description="Disordered" evidence="2">
    <location>
        <begin position="498"/>
        <end position="645"/>
    </location>
</feature>
<dbReference type="PANTHER" id="PTHR40370">
    <property type="entry name" value="EXPRESSED PROTEIN"/>
    <property type="match status" value="1"/>
</dbReference>
<dbReference type="STRING" id="1160509.A0A3N4IKS8"/>
<name>A0A3N4IKS8_ASCIM</name>
<evidence type="ECO:0000313" key="4">
    <source>
        <dbReference type="EMBL" id="RPA86745.1"/>
    </source>
</evidence>
<feature type="compositionally biased region" description="Low complexity" evidence="2">
    <location>
        <begin position="597"/>
        <end position="634"/>
    </location>
</feature>
<dbReference type="Gene3D" id="3.30.530.20">
    <property type="match status" value="1"/>
</dbReference>
<proteinExistence type="predicted"/>
<feature type="compositionally biased region" description="Low complexity" evidence="2">
    <location>
        <begin position="433"/>
        <end position="452"/>
    </location>
</feature>
<dbReference type="Pfam" id="PF11274">
    <property type="entry name" value="DUF3074"/>
    <property type="match status" value="1"/>
</dbReference>
<dbReference type="OrthoDB" id="5403181at2759"/>
<feature type="compositionally biased region" description="Polar residues" evidence="2">
    <location>
        <begin position="408"/>
        <end position="418"/>
    </location>
</feature>
<dbReference type="AlphaFoldDB" id="A0A3N4IKS8"/>
<evidence type="ECO:0000256" key="2">
    <source>
        <dbReference type="SAM" id="MobiDB-lite"/>
    </source>
</evidence>
<feature type="domain" description="DUF3074" evidence="3">
    <location>
        <begin position="92"/>
        <end position="289"/>
    </location>
</feature>
<dbReference type="InterPro" id="IPR024500">
    <property type="entry name" value="DUF3074"/>
</dbReference>
<accession>A0A3N4IKS8</accession>
<dbReference type="Proteomes" id="UP000275078">
    <property type="component" value="Unassembled WGS sequence"/>
</dbReference>
<feature type="compositionally biased region" description="Low complexity" evidence="2">
    <location>
        <begin position="10"/>
        <end position="25"/>
    </location>
</feature>
<keyword evidence="1" id="KW-0175">Coiled coil</keyword>
<dbReference type="InterPro" id="IPR023393">
    <property type="entry name" value="START-like_dom_sf"/>
</dbReference>
<sequence length="728" mass="79222">MTNHALHEALSSLSPTTPNSLPLPSQDGTKEDLNTYISTILTSAKTIIDSIPSSTSSTDATKCSEWKLQSTAAKNNGFELYKLNCKDGKGNWFGRRSIQRGIAFARFKRGLQKEFGGAVEEGVEGGEEKAKEEQGVARKGSIRGIGVERKVEGLKGEKGAIDVYHLKAQFPGPSAPRDFITACITSDKPLGGQGGNEFTMVSRPLRDHPETEVRKESGFVRGEYESIEFVREIDDPDGNLQVPGENSGKAIEWIMITRSNPGGNVPKFLVERGTPGSIVEDAKKFLNWVEGDSKELLTPRPSMDEGAEREFGVNGEPPKEVVTPGEVDERELSNTGLVDDVKSEEEDGGVALPKNEETPVTDAASSGWLSGVGNLVRSAEDTVFHLLPGNADAPHTTDSSPRPPLPHRSTSNASYRTALSTNISPPPSPPLSEPSSPTSLVPTPSTSSISLTDASPLDPPTLEKLSEQENALFQKHQATLSRIQQKATEQFDALDAEERALSTSPDGLPIHTPLDSPTLTKEQKNLLKKQIRIKDKRKKLQDRLERDVRKESRHYEKEVEKLRDRAAKNARREKEREEKELRKRIERADKAVKEAADANAAAEQANAAASDAESERSIAQGSQASGGLSRSSLSRRLREMAGQKEEELRNVVRGLTEEVVELRRTVGDLEEEVVRLRRERDEALRLAGKDPVGPVGGISEDGRLNVQNVNGVREGGGSGDGTPVTLAS</sequence>
<feature type="region of interest" description="Disordered" evidence="2">
    <location>
        <begin position="688"/>
        <end position="728"/>
    </location>
</feature>
<reference evidence="4 5" key="1">
    <citation type="journal article" date="2018" name="Nat. Ecol. Evol.">
        <title>Pezizomycetes genomes reveal the molecular basis of ectomycorrhizal truffle lifestyle.</title>
        <authorList>
            <person name="Murat C."/>
            <person name="Payen T."/>
            <person name="Noel B."/>
            <person name="Kuo A."/>
            <person name="Morin E."/>
            <person name="Chen J."/>
            <person name="Kohler A."/>
            <person name="Krizsan K."/>
            <person name="Balestrini R."/>
            <person name="Da Silva C."/>
            <person name="Montanini B."/>
            <person name="Hainaut M."/>
            <person name="Levati E."/>
            <person name="Barry K.W."/>
            <person name="Belfiori B."/>
            <person name="Cichocki N."/>
            <person name="Clum A."/>
            <person name="Dockter R.B."/>
            <person name="Fauchery L."/>
            <person name="Guy J."/>
            <person name="Iotti M."/>
            <person name="Le Tacon F."/>
            <person name="Lindquist E.A."/>
            <person name="Lipzen A."/>
            <person name="Malagnac F."/>
            <person name="Mello A."/>
            <person name="Molinier V."/>
            <person name="Miyauchi S."/>
            <person name="Poulain J."/>
            <person name="Riccioni C."/>
            <person name="Rubini A."/>
            <person name="Sitrit Y."/>
            <person name="Splivallo R."/>
            <person name="Traeger S."/>
            <person name="Wang M."/>
            <person name="Zifcakova L."/>
            <person name="Wipf D."/>
            <person name="Zambonelli A."/>
            <person name="Paolocci F."/>
            <person name="Nowrousian M."/>
            <person name="Ottonello S."/>
            <person name="Baldrian P."/>
            <person name="Spatafora J.W."/>
            <person name="Henrissat B."/>
            <person name="Nagy L.G."/>
            <person name="Aury J.M."/>
            <person name="Wincker P."/>
            <person name="Grigoriev I.V."/>
            <person name="Bonfante P."/>
            <person name="Martin F.M."/>
        </authorList>
    </citation>
    <scope>NUCLEOTIDE SEQUENCE [LARGE SCALE GENOMIC DNA]</scope>
    <source>
        <strain evidence="4 5">RN42</strain>
    </source>
</reference>
<dbReference type="PANTHER" id="PTHR40370:SF1">
    <property type="entry name" value="DUF3074 DOMAIN-CONTAINING PROTEIN"/>
    <property type="match status" value="1"/>
</dbReference>
<feature type="coiled-coil region" evidence="1">
    <location>
        <begin position="645"/>
        <end position="686"/>
    </location>
</feature>
<dbReference type="EMBL" id="ML119648">
    <property type="protein sequence ID" value="RPA86745.1"/>
    <property type="molecule type" value="Genomic_DNA"/>
</dbReference>
<evidence type="ECO:0000313" key="5">
    <source>
        <dbReference type="Proteomes" id="UP000275078"/>
    </source>
</evidence>
<feature type="compositionally biased region" description="Basic residues" evidence="2">
    <location>
        <begin position="526"/>
        <end position="540"/>
    </location>
</feature>
<evidence type="ECO:0000256" key="1">
    <source>
        <dbReference type="SAM" id="Coils"/>
    </source>
</evidence>
<feature type="region of interest" description="Disordered" evidence="2">
    <location>
        <begin position="387"/>
        <end position="466"/>
    </location>
</feature>